<dbReference type="PANTHER" id="PTHR46622">
    <property type="entry name" value="DNA-DEPENDENT METALLOPROTEASE WSS1"/>
    <property type="match status" value="1"/>
</dbReference>
<sequence>MQREIDPLIGYYSHFKTAEYPRQDEALHLLKRIASMVKPIMRAHGWRVGKLSEMYPSQANLLGLNVNRGEEILLRLREPYDRSQFLPFERVVDTMLHELCHNVHGPHDDKFNALWNGLREELEGLMMKGFTGDNFLGSGQRLGGGYLPPQEARRLARAEAERRRAANMASRGGGGIRLGGAPAPVRRGDKRDAILDSIARRNRVSNADCANNNRSDEEIRQASQSWTRNGFRTRAEEDAANEAAIAQALWELVQEDRKKLQDWETQSFHPPPPIPFNTRPPPGPPRPRSPELKSYWSCNICTLRNPTTVNACNACETPRPPRTFPGHNNRDIVDLTESPPKKRPKPSNSNSLNRRSTAPVSVAAAVATPPIPPRPSTWTCSFCSKEMESQWWTCSLCGTMKSSS</sequence>
<feature type="region of interest" description="Disordered" evidence="5">
    <location>
        <begin position="318"/>
        <end position="360"/>
    </location>
</feature>
<dbReference type="Gene3D" id="4.10.1060.10">
    <property type="entry name" value="Zinc finger, RanBP2-type"/>
    <property type="match status" value="1"/>
</dbReference>
<accession>A0AAN6V669</accession>
<reference evidence="8" key="1">
    <citation type="journal article" date="2023" name="Mol. Phylogenet. Evol.">
        <title>Genome-scale phylogeny and comparative genomics of the fungal order Sordariales.</title>
        <authorList>
            <person name="Hensen N."/>
            <person name="Bonometti L."/>
            <person name="Westerberg I."/>
            <person name="Brannstrom I.O."/>
            <person name="Guillou S."/>
            <person name="Cros-Aarteil S."/>
            <person name="Calhoun S."/>
            <person name="Haridas S."/>
            <person name="Kuo A."/>
            <person name="Mondo S."/>
            <person name="Pangilinan J."/>
            <person name="Riley R."/>
            <person name="LaButti K."/>
            <person name="Andreopoulos B."/>
            <person name="Lipzen A."/>
            <person name="Chen C."/>
            <person name="Yan M."/>
            <person name="Daum C."/>
            <person name="Ng V."/>
            <person name="Clum A."/>
            <person name="Steindorff A."/>
            <person name="Ohm R.A."/>
            <person name="Martin F."/>
            <person name="Silar P."/>
            <person name="Natvig D.O."/>
            <person name="Lalanne C."/>
            <person name="Gautier V."/>
            <person name="Ament-Velasquez S.L."/>
            <person name="Kruys A."/>
            <person name="Hutchinson M.I."/>
            <person name="Powell A.J."/>
            <person name="Barry K."/>
            <person name="Miller A.N."/>
            <person name="Grigoriev I.V."/>
            <person name="Debuchy R."/>
            <person name="Gladieux P."/>
            <person name="Hiltunen Thoren M."/>
            <person name="Johannesson H."/>
        </authorList>
    </citation>
    <scope>NUCLEOTIDE SEQUENCE</scope>
    <source>
        <strain evidence="8">CBS 141.50</strain>
    </source>
</reference>
<dbReference type="PROSITE" id="PS51397">
    <property type="entry name" value="WLM"/>
    <property type="match status" value="1"/>
</dbReference>
<reference evidence="8" key="2">
    <citation type="submission" date="2023-05" db="EMBL/GenBank/DDBJ databases">
        <authorList>
            <consortium name="Lawrence Berkeley National Laboratory"/>
            <person name="Steindorff A."/>
            <person name="Hensen N."/>
            <person name="Bonometti L."/>
            <person name="Westerberg I."/>
            <person name="Brannstrom I.O."/>
            <person name="Guillou S."/>
            <person name="Cros-Aarteil S."/>
            <person name="Calhoun S."/>
            <person name="Haridas S."/>
            <person name="Kuo A."/>
            <person name="Mondo S."/>
            <person name="Pangilinan J."/>
            <person name="Riley R."/>
            <person name="Labutti K."/>
            <person name="Andreopoulos B."/>
            <person name="Lipzen A."/>
            <person name="Chen C."/>
            <person name="Yanf M."/>
            <person name="Daum C."/>
            <person name="Ng V."/>
            <person name="Clum A."/>
            <person name="Ohm R."/>
            <person name="Martin F."/>
            <person name="Silar P."/>
            <person name="Natvig D."/>
            <person name="Lalanne C."/>
            <person name="Gautier V."/>
            <person name="Ament-Velasquez S.L."/>
            <person name="Kruys A."/>
            <person name="Hutchinson M.I."/>
            <person name="Powell A.J."/>
            <person name="Barry K."/>
            <person name="Miller A.N."/>
            <person name="Grigoriev I.V."/>
            <person name="Debuchy R."/>
            <person name="Gladieux P."/>
            <person name="Thoren M.H."/>
            <person name="Johannesson H."/>
        </authorList>
    </citation>
    <scope>NUCLEOTIDE SEQUENCE</scope>
    <source>
        <strain evidence="8">CBS 141.50</strain>
    </source>
</reference>
<feature type="compositionally biased region" description="Low complexity" evidence="5">
    <location>
        <begin position="346"/>
        <end position="360"/>
    </location>
</feature>
<evidence type="ECO:0000256" key="5">
    <source>
        <dbReference type="SAM" id="MobiDB-lite"/>
    </source>
</evidence>
<dbReference type="InterPro" id="IPR036443">
    <property type="entry name" value="Znf_RanBP2_sf"/>
</dbReference>
<evidence type="ECO:0000259" key="7">
    <source>
        <dbReference type="PROSITE" id="PS51397"/>
    </source>
</evidence>
<feature type="region of interest" description="Disordered" evidence="5">
    <location>
        <begin position="261"/>
        <end position="290"/>
    </location>
</feature>
<comment type="caution">
    <text evidence="8">The sequence shown here is derived from an EMBL/GenBank/DDBJ whole genome shotgun (WGS) entry which is preliminary data.</text>
</comment>
<evidence type="ECO:0000259" key="6">
    <source>
        <dbReference type="PROSITE" id="PS50199"/>
    </source>
</evidence>
<evidence type="ECO:0000313" key="9">
    <source>
        <dbReference type="Proteomes" id="UP001302676"/>
    </source>
</evidence>
<dbReference type="PROSITE" id="PS50199">
    <property type="entry name" value="ZF_RANBP2_2"/>
    <property type="match status" value="1"/>
</dbReference>
<dbReference type="Pfam" id="PF00641">
    <property type="entry name" value="Zn_ribbon_RanBP"/>
    <property type="match status" value="1"/>
</dbReference>
<dbReference type="GO" id="GO:0006281">
    <property type="term" value="P:DNA repair"/>
    <property type="evidence" value="ECO:0007669"/>
    <property type="project" value="TreeGrafter"/>
</dbReference>
<dbReference type="AlphaFoldDB" id="A0AAN6V669"/>
<dbReference type="PROSITE" id="PS01358">
    <property type="entry name" value="ZF_RANBP2_1"/>
    <property type="match status" value="1"/>
</dbReference>
<dbReference type="InterPro" id="IPR053000">
    <property type="entry name" value="WSS1-like_metalloprotease"/>
</dbReference>
<keyword evidence="2 4" id="KW-0863">Zinc-finger</keyword>
<dbReference type="GO" id="GO:0005634">
    <property type="term" value="C:nucleus"/>
    <property type="evidence" value="ECO:0007669"/>
    <property type="project" value="TreeGrafter"/>
</dbReference>
<feature type="domain" description="WLM" evidence="7">
    <location>
        <begin position="1"/>
        <end position="165"/>
    </location>
</feature>
<dbReference type="InterPro" id="IPR013536">
    <property type="entry name" value="WLM_dom"/>
</dbReference>
<keyword evidence="9" id="KW-1185">Reference proteome</keyword>
<dbReference type="EMBL" id="MU853568">
    <property type="protein sequence ID" value="KAK4145532.1"/>
    <property type="molecule type" value="Genomic_DNA"/>
</dbReference>
<evidence type="ECO:0000256" key="4">
    <source>
        <dbReference type="PROSITE-ProRule" id="PRU00322"/>
    </source>
</evidence>
<dbReference type="InterPro" id="IPR001876">
    <property type="entry name" value="Znf_RanBP2"/>
</dbReference>
<dbReference type="SUPFAM" id="SSF90209">
    <property type="entry name" value="Ran binding protein zinc finger-like"/>
    <property type="match status" value="1"/>
</dbReference>
<evidence type="ECO:0000256" key="2">
    <source>
        <dbReference type="ARBA" id="ARBA00022771"/>
    </source>
</evidence>
<dbReference type="Proteomes" id="UP001302676">
    <property type="component" value="Unassembled WGS sequence"/>
</dbReference>
<feature type="region of interest" description="Disordered" evidence="5">
    <location>
        <begin position="166"/>
        <end position="187"/>
    </location>
</feature>
<gene>
    <name evidence="8" type="ORF">C8A04DRAFT_35792</name>
</gene>
<feature type="compositionally biased region" description="Pro residues" evidence="5">
    <location>
        <begin position="269"/>
        <end position="287"/>
    </location>
</feature>
<evidence type="ECO:0000256" key="3">
    <source>
        <dbReference type="ARBA" id="ARBA00022833"/>
    </source>
</evidence>
<dbReference type="SMART" id="SM00547">
    <property type="entry name" value="ZnF_RBZ"/>
    <property type="match status" value="2"/>
</dbReference>
<organism evidence="8 9">
    <name type="scientific">Dichotomopilus funicola</name>
    <dbReference type="NCBI Taxonomy" id="1934379"/>
    <lineage>
        <taxon>Eukaryota</taxon>
        <taxon>Fungi</taxon>
        <taxon>Dikarya</taxon>
        <taxon>Ascomycota</taxon>
        <taxon>Pezizomycotina</taxon>
        <taxon>Sordariomycetes</taxon>
        <taxon>Sordariomycetidae</taxon>
        <taxon>Sordariales</taxon>
        <taxon>Chaetomiaceae</taxon>
        <taxon>Dichotomopilus</taxon>
    </lineage>
</organism>
<evidence type="ECO:0000313" key="8">
    <source>
        <dbReference type="EMBL" id="KAK4145532.1"/>
    </source>
</evidence>
<dbReference type="Pfam" id="PF08325">
    <property type="entry name" value="WLM"/>
    <property type="match status" value="1"/>
</dbReference>
<keyword evidence="3" id="KW-0862">Zinc</keyword>
<dbReference type="GeneID" id="87819915"/>
<evidence type="ECO:0000256" key="1">
    <source>
        <dbReference type="ARBA" id="ARBA00022723"/>
    </source>
</evidence>
<dbReference type="GO" id="GO:0008270">
    <property type="term" value="F:zinc ion binding"/>
    <property type="evidence" value="ECO:0007669"/>
    <property type="project" value="UniProtKB-KW"/>
</dbReference>
<proteinExistence type="predicted"/>
<dbReference type="RefSeq" id="XP_062638903.1">
    <property type="nucleotide sequence ID" value="XM_062783302.1"/>
</dbReference>
<protein>
    <submittedName>
        <fullName evidence="8">WLM domain-containing protein</fullName>
    </submittedName>
</protein>
<name>A0AAN6V669_9PEZI</name>
<dbReference type="PANTHER" id="PTHR46622:SF1">
    <property type="entry name" value="DNA-DEPENDENT METALLOPROTEASE WSS1"/>
    <property type="match status" value="1"/>
</dbReference>
<dbReference type="GO" id="GO:0008237">
    <property type="term" value="F:metallopeptidase activity"/>
    <property type="evidence" value="ECO:0007669"/>
    <property type="project" value="TreeGrafter"/>
</dbReference>
<feature type="domain" description="RanBP2-type" evidence="6">
    <location>
        <begin position="292"/>
        <end position="321"/>
    </location>
</feature>
<keyword evidence="1" id="KW-0479">Metal-binding</keyword>